<dbReference type="GO" id="GO:0016020">
    <property type="term" value="C:membrane"/>
    <property type="evidence" value="ECO:0007669"/>
    <property type="project" value="UniProtKB-SubCell"/>
</dbReference>
<keyword evidence="6" id="KW-1133">Transmembrane helix</keyword>
<reference evidence="9 10" key="1">
    <citation type="journal article" date="2011" name="Science">
        <title>The Selaginella genome identifies genetic changes associated with the evolution of vascular plants.</title>
        <authorList>
            <person name="Banks J.A."/>
            <person name="Nishiyama T."/>
            <person name="Hasebe M."/>
            <person name="Bowman J.L."/>
            <person name="Gribskov M."/>
            <person name="dePamphilis C."/>
            <person name="Albert V.A."/>
            <person name="Aono N."/>
            <person name="Aoyama T."/>
            <person name="Ambrose B.A."/>
            <person name="Ashton N.W."/>
            <person name="Axtell M.J."/>
            <person name="Barker E."/>
            <person name="Barker M.S."/>
            <person name="Bennetzen J.L."/>
            <person name="Bonawitz N.D."/>
            <person name="Chapple C."/>
            <person name="Cheng C."/>
            <person name="Correa L.G."/>
            <person name="Dacre M."/>
            <person name="DeBarry J."/>
            <person name="Dreyer I."/>
            <person name="Elias M."/>
            <person name="Engstrom E.M."/>
            <person name="Estelle M."/>
            <person name="Feng L."/>
            <person name="Finet C."/>
            <person name="Floyd S.K."/>
            <person name="Frommer W.B."/>
            <person name="Fujita T."/>
            <person name="Gramzow L."/>
            <person name="Gutensohn M."/>
            <person name="Harholt J."/>
            <person name="Hattori M."/>
            <person name="Heyl A."/>
            <person name="Hirai T."/>
            <person name="Hiwatashi Y."/>
            <person name="Ishikawa M."/>
            <person name="Iwata M."/>
            <person name="Karol K.G."/>
            <person name="Koehler B."/>
            <person name="Kolukisaoglu U."/>
            <person name="Kubo M."/>
            <person name="Kurata T."/>
            <person name="Lalonde S."/>
            <person name="Li K."/>
            <person name="Li Y."/>
            <person name="Litt A."/>
            <person name="Lyons E."/>
            <person name="Manning G."/>
            <person name="Maruyama T."/>
            <person name="Michael T.P."/>
            <person name="Mikami K."/>
            <person name="Miyazaki S."/>
            <person name="Morinaga S."/>
            <person name="Murata T."/>
            <person name="Mueller-Roeber B."/>
            <person name="Nelson D.R."/>
            <person name="Obara M."/>
            <person name="Oguri Y."/>
            <person name="Olmstead R.G."/>
            <person name="Onodera N."/>
            <person name="Petersen B.L."/>
            <person name="Pils B."/>
            <person name="Prigge M."/>
            <person name="Rensing S.A."/>
            <person name="Riano-Pachon D.M."/>
            <person name="Roberts A.W."/>
            <person name="Sato Y."/>
            <person name="Scheller H.V."/>
            <person name="Schulz B."/>
            <person name="Schulz C."/>
            <person name="Shakirov E.V."/>
            <person name="Shibagaki N."/>
            <person name="Shinohara N."/>
            <person name="Shippen D.E."/>
            <person name="Soerensen I."/>
            <person name="Sotooka R."/>
            <person name="Sugimoto N."/>
            <person name="Sugita M."/>
            <person name="Sumikawa N."/>
            <person name="Tanurdzic M."/>
            <person name="Theissen G."/>
            <person name="Ulvskov P."/>
            <person name="Wakazuki S."/>
            <person name="Weng J.K."/>
            <person name="Willats W.W."/>
            <person name="Wipf D."/>
            <person name="Wolf P.G."/>
            <person name="Yang L."/>
            <person name="Zimmer A.D."/>
            <person name="Zhu Q."/>
            <person name="Mitros T."/>
            <person name="Hellsten U."/>
            <person name="Loque D."/>
            <person name="Otillar R."/>
            <person name="Salamov A."/>
            <person name="Schmutz J."/>
            <person name="Shapiro H."/>
            <person name="Lindquist E."/>
            <person name="Lucas S."/>
            <person name="Rokhsar D."/>
            <person name="Grigoriev I.V."/>
        </authorList>
    </citation>
    <scope>NUCLEOTIDE SEQUENCE [LARGE SCALE GENOMIC DNA]</scope>
</reference>
<feature type="domain" description="Glucosamine inositolphosphorylceramide transferase 1 N-terminal" evidence="8">
    <location>
        <begin position="88"/>
        <end position="391"/>
    </location>
</feature>
<feature type="domain" description="Glycosyl transferase 64" evidence="7">
    <location>
        <begin position="521"/>
        <end position="758"/>
    </location>
</feature>
<dbReference type="GeneID" id="9644568"/>
<dbReference type="InParanoid" id="D8SKK9"/>
<name>D8SKK9_SELML</name>
<feature type="transmembrane region" description="Helical" evidence="6">
    <location>
        <begin position="51"/>
        <end position="73"/>
    </location>
</feature>
<dbReference type="GO" id="GO:0016757">
    <property type="term" value="F:glycosyltransferase activity"/>
    <property type="evidence" value="ECO:0007669"/>
    <property type="project" value="EnsemblPlants"/>
</dbReference>
<dbReference type="PANTHER" id="PTHR48261:SF6">
    <property type="entry name" value="GLYCOSYLTRANSFERASE FAMILY PROTEIN"/>
    <property type="match status" value="1"/>
</dbReference>
<dbReference type="Gene3D" id="2.115.10.20">
    <property type="entry name" value="Glycosyl hydrolase domain, family 43"/>
    <property type="match status" value="1"/>
</dbReference>
<keyword evidence="4 6" id="KW-0472">Membrane</keyword>
<feature type="transmembrane region" description="Helical" evidence="6">
    <location>
        <begin position="402"/>
        <end position="428"/>
    </location>
</feature>
<dbReference type="GO" id="GO:0009845">
    <property type="term" value="P:seed germination"/>
    <property type="evidence" value="ECO:0007669"/>
    <property type="project" value="EnsemblPlants"/>
</dbReference>
<dbReference type="STRING" id="88036.D8SKK9"/>
<evidence type="ECO:0000259" key="8">
    <source>
        <dbReference type="Pfam" id="PF24793"/>
    </source>
</evidence>
<comment type="subcellular location">
    <subcellularLocation>
        <location evidence="1">Membrane</location>
    </subcellularLocation>
</comment>
<evidence type="ECO:0000259" key="7">
    <source>
        <dbReference type="Pfam" id="PF09258"/>
    </source>
</evidence>
<evidence type="ECO:0000256" key="1">
    <source>
        <dbReference type="ARBA" id="ARBA00004370"/>
    </source>
</evidence>
<keyword evidence="10" id="KW-1185">Reference proteome</keyword>
<dbReference type="Gene3D" id="3.90.550.10">
    <property type="entry name" value="Spore Coat Polysaccharide Biosynthesis Protein SpsA, Chain A"/>
    <property type="match status" value="1"/>
</dbReference>
<dbReference type="eggNOG" id="KOG1022">
    <property type="taxonomic scope" value="Eukaryota"/>
</dbReference>
<keyword evidence="3" id="KW-0808">Transferase</keyword>
<comment type="similarity">
    <text evidence="2">Belongs to the glycosyltransferase 64 family.</text>
</comment>
<dbReference type="Gramene" id="EFJ14867">
    <property type="protein sequence ID" value="EFJ14867"/>
    <property type="gene ID" value="SELMODRAFT_445703"/>
</dbReference>
<keyword evidence="6" id="KW-0812">Transmembrane</keyword>
<dbReference type="GO" id="GO:0009651">
    <property type="term" value="P:response to salt stress"/>
    <property type="evidence" value="ECO:0007669"/>
    <property type="project" value="EnsemblPlants"/>
</dbReference>
<gene>
    <name evidence="9" type="primary">GT64B1-2</name>
    <name evidence="9" type="ORF">SELMODRAFT_445703</name>
</gene>
<evidence type="ECO:0000256" key="4">
    <source>
        <dbReference type="ARBA" id="ARBA00023136"/>
    </source>
</evidence>
<dbReference type="OrthoDB" id="5954868at2759"/>
<dbReference type="SUPFAM" id="SSF53448">
    <property type="entry name" value="Nucleotide-diphospho-sugar transferases"/>
    <property type="match status" value="1"/>
</dbReference>
<dbReference type="FunFam" id="2.115.10.20:FF:000004">
    <property type="entry name" value="Glucosamine inositolphosphorylceramide transferase 1"/>
    <property type="match status" value="1"/>
</dbReference>
<evidence type="ECO:0000256" key="2">
    <source>
        <dbReference type="ARBA" id="ARBA00008700"/>
    </source>
</evidence>
<evidence type="ECO:0000256" key="6">
    <source>
        <dbReference type="SAM" id="Phobius"/>
    </source>
</evidence>
<evidence type="ECO:0000313" key="9">
    <source>
        <dbReference type="EMBL" id="EFJ14867.1"/>
    </source>
</evidence>
<dbReference type="KEGG" id="smo:SELMODRAFT_445703"/>
<dbReference type="Proteomes" id="UP000001514">
    <property type="component" value="Unassembled WGS sequence"/>
</dbReference>
<dbReference type="AlphaFoldDB" id="D8SKK9"/>
<feature type="transmembrane region" description="Helical" evidence="6">
    <location>
        <begin position="479"/>
        <end position="505"/>
    </location>
</feature>
<dbReference type="InterPro" id="IPR029044">
    <property type="entry name" value="Nucleotide-diphossugar_trans"/>
</dbReference>
<protein>
    <submittedName>
        <fullName evidence="9">Uncharacterized protein GT64B1-2</fullName>
    </submittedName>
</protein>
<dbReference type="EMBL" id="GL377625">
    <property type="protein sequence ID" value="EFJ14867.1"/>
    <property type="molecule type" value="Genomic_DNA"/>
</dbReference>
<dbReference type="InterPro" id="IPR023296">
    <property type="entry name" value="Glyco_hydro_beta-prop_sf"/>
</dbReference>
<evidence type="ECO:0000313" key="10">
    <source>
        <dbReference type="Proteomes" id="UP000001514"/>
    </source>
</evidence>
<dbReference type="Pfam" id="PF09258">
    <property type="entry name" value="Glyco_transf_64"/>
    <property type="match status" value="1"/>
</dbReference>
<keyword evidence="5" id="KW-1015">Disulfide bond</keyword>
<proteinExistence type="inferred from homology"/>
<dbReference type="InterPro" id="IPR056442">
    <property type="entry name" value="GINT1_N"/>
</dbReference>
<dbReference type="OMA" id="NHAREHN"/>
<dbReference type="SUPFAM" id="SSF75005">
    <property type="entry name" value="Arabinanase/levansucrase/invertase"/>
    <property type="match status" value="1"/>
</dbReference>
<organism evidence="10">
    <name type="scientific">Selaginella moellendorffii</name>
    <name type="common">Spikemoss</name>
    <dbReference type="NCBI Taxonomy" id="88036"/>
    <lineage>
        <taxon>Eukaryota</taxon>
        <taxon>Viridiplantae</taxon>
        <taxon>Streptophyta</taxon>
        <taxon>Embryophyta</taxon>
        <taxon>Tracheophyta</taxon>
        <taxon>Lycopodiopsida</taxon>
        <taxon>Selaginellales</taxon>
        <taxon>Selaginellaceae</taxon>
        <taxon>Selaginella</taxon>
    </lineage>
</organism>
<evidence type="ECO:0000256" key="3">
    <source>
        <dbReference type="ARBA" id="ARBA00022679"/>
    </source>
</evidence>
<dbReference type="InterPro" id="IPR015338">
    <property type="entry name" value="GT64_dom"/>
</dbReference>
<evidence type="ECO:0000256" key="5">
    <source>
        <dbReference type="ARBA" id="ARBA00023157"/>
    </source>
</evidence>
<accession>D8SKK9</accession>
<sequence length="767" mass="86894">MGGMRGNFSSPDCCDVPGTRCRCKWRWTNPGCCSKCHDKLRHGDCLLSSPFLFFLCSFAVFGGVGMLFAWLTFSPYQYQRLAVTGSGCQPDNEGSWAIGVFQGASPFSLEPLEKLSVNNDAGSAWPVANPVLTCASASDGNHASNFVADPFLYLRDESMYIFYESKNSVTMQGDIGVAESLDQGATWKTLGIALDEPWHLSYPFVFDHDGQVYMMPEGSSQGDLRLYRAVQFPLQWTLEKVLIRKPLVDAAMVEYNGLFWIFASNFQRFGSRKNGELEVWYSSSPLGTWKQHRGNPVRNGDKSLGARNAGRLFIYNGHIYRPGQDCGSTYGSRVKLFRVETLTKDKFKEVEVSFSFEESHKGRYAWNGVRHHHLDAQKLPSGNWIAVMDGDRVPSGDLSVRIYFGAAALLFLVLLNVAVGWLLGFCVTSPKYMSLGKRGDASLTSWIRVPLSSRLHRTVLRINRDSLPFRNRLRSNLCFRLWLCFLVTTMCVASICVAVRCFFGGSGADEPYPVQGVYSQFTMLTMTYDARIWNLKMYIKHYSRCPSVQEIVVVWNHGTPPDPSDFDSAVPVRIRVEPTNSLNNRFKPDPLIKTRGVFELDDDIMVTCDDVERAFRSWREKPGRIVGFYPRLIDGDPLEYRNERHARRGKGYNMILTGAGFMDGQTAFERYWSPDVEQARAVVDELFNCEDILLNFLLANGTTSRTVEYVHPSWAIDTSRFSGAAISKDTKTHYDKRSQCLARFAKLFGRVPVRKWEFGTRRDGWDH</sequence>
<dbReference type="PANTHER" id="PTHR48261">
    <property type="entry name" value="ACETYLGLUCOSAMINYLTRANSFERASE"/>
    <property type="match status" value="1"/>
</dbReference>
<dbReference type="InterPro" id="IPR004263">
    <property type="entry name" value="Exostosin"/>
</dbReference>
<dbReference type="Pfam" id="PF24793">
    <property type="entry name" value="GINT1_N"/>
    <property type="match status" value="1"/>
</dbReference>
<dbReference type="HOGENOM" id="CLU_010984_0_0_1"/>